<feature type="coiled-coil region" evidence="3">
    <location>
        <begin position="194"/>
        <end position="246"/>
    </location>
</feature>
<feature type="region of interest" description="Disordered" evidence="4">
    <location>
        <begin position="876"/>
        <end position="926"/>
    </location>
</feature>
<feature type="compositionally biased region" description="Acidic residues" evidence="4">
    <location>
        <begin position="602"/>
        <end position="611"/>
    </location>
</feature>
<name>A0A9W9BQ35_9HYPO</name>
<dbReference type="GO" id="GO:0005737">
    <property type="term" value="C:cytoplasm"/>
    <property type="evidence" value="ECO:0007669"/>
    <property type="project" value="UniProtKB-SubCell"/>
</dbReference>
<feature type="compositionally biased region" description="Basic and acidic residues" evidence="4">
    <location>
        <begin position="439"/>
        <end position="459"/>
    </location>
</feature>
<evidence type="ECO:0000313" key="7">
    <source>
        <dbReference type="Proteomes" id="UP001140502"/>
    </source>
</evidence>
<gene>
    <name evidence="6" type="ORF">N0V84_004208</name>
</gene>
<feature type="compositionally biased region" description="Low complexity" evidence="4">
    <location>
        <begin position="791"/>
        <end position="812"/>
    </location>
</feature>
<keyword evidence="3" id="KW-0175">Coiled coil</keyword>
<comment type="caution">
    <text evidence="6">The sequence shown here is derived from an EMBL/GenBank/DDBJ whole genome shotgun (WGS) entry which is preliminary data.</text>
</comment>
<feature type="compositionally biased region" description="Low complexity" evidence="4">
    <location>
        <begin position="878"/>
        <end position="888"/>
    </location>
</feature>
<feature type="region of interest" description="Disordered" evidence="4">
    <location>
        <begin position="579"/>
        <end position="611"/>
    </location>
</feature>
<feature type="compositionally biased region" description="Polar residues" evidence="4">
    <location>
        <begin position="507"/>
        <end position="523"/>
    </location>
</feature>
<feature type="compositionally biased region" description="Polar residues" evidence="4">
    <location>
        <begin position="814"/>
        <end position="825"/>
    </location>
</feature>
<feature type="compositionally biased region" description="Polar residues" evidence="4">
    <location>
        <begin position="64"/>
        <end position="74"/>
    </location>
</feature>
<organism evidence="6 7">
    <name type="scientific">Fusarium piperis</name>
    <dbReference type="NCBI Taxonomy" id="1435070"/>
    <lineage>
        <taxon>Eukaryota</taxon>
        <taxon>Fungi</taxon>
        <taxon>Dikarya</taxon>
        <taxon>Ascomycota</taxon>
        <taxon>Pezizomycotina</taxon>
        <taxon>Sordariomycetes</taxon>
        <taxon>Hypocreomycetidae</taxon>
        <taxon>Hypocreales</taxon>
        <taxon>Nectriaceae</taxon>
        <taxon>Fusarium</taxon>
        <taxon>Fusarium solani species complex</taxon>
    </lineage>
</organism>
<dbReference type="Pfam" id="PF07989">
    <property type="entry name" value="Cnn_1N"/>
    <property type="match status" value="1"/>
</dbReference>
<accession>A0A9W9BQ35</accession>
<protein>
    <recommendedName>
        <fullName evidence="5">Centrosomin N-terminal motif 1 domain-containing protein</fullName>
    </recommendedName>
</protein>
<feature type="compositionally biased region" description="Polar residues" evidence="4">
    <location>
        <begin position="113"/>
        <end position="127"/>
    </location>
</feature>
<feature type="compositionally biased region" description="Basic and acidic residues" evidence="4">
    <location>
        <begin position="476"/>
        <end position="488"/>
    </location>
</feature>
<dbReference type="EMBL" id="JAPEUR010000067">
    <property type="protein sequence ID" value="KAJ4323733.1"/>
    <property type="molecule type" value="Genomic_DNA"/>
</dbReference>
<feature type="domain" description="Centrosomin N-terminal motif 1" evidence="5">
    <location>
        <begin position="163"/>
        <end position="230"/>
    </location>
</feature>
<keyword evidence="7" id="KW-1185">Reference proteome</keyword>
<feature type="region of interest" description="Disordered" evidence="4">
    <location>
        <begin position="790"/>
        <end position="834"/>
    </location>
</feature>
<evidence type="ECO:0000256" key="3">
    <source>
        <dbReference type="SAM" id="Coils"/>
    </source>
</evidence>
<keyword evidence="2" id="KW-0963">Cytoplasm</keyword>
<feature type="region of interest" description="Disordered" evidence="4">
    <location>
        <begin position="1"/>
        <end position="163"/>
    </location>
</feature>
<feature type="compositionally biased region" description="Basic and acidic residues" evidence="4">
    <location>
        <begin position="100"/>
        <end position="111"/>
    </location>
</feature>
<evidence type="ECO:0000313" key="6">
    <source>
        <dbReference type="EMBL" id="KAJ4323733.1"/>
    </source>
</evidence>
<feature type="region of interest" description="Disordered" evidence="4">
    <location>
        <begin position="389"/>
        <end position="559"/>
    </location>
</feature>
<feature type="compositionally biased region" description="Basic residues" evidence="4">
    <location>
        <begin position="726"/>
        <end position="735"/>
    </location>
</feature>
<dbReference type="Proteomes" id="UP001140502">
    <property type="component" value="Unassembled WGS sequence"/>
</dbReference>
<comment type="subcellular location">
    <subcellularLocation>
        <location evidence="1">Cytoplasm</location>
    </subcellularLocation>
</comment>
<dbReference type="AlphaFoldDB" id="A0A9W9BQ35"/>
<evidence type="ECO:0000256" key="4">
    <source>
        <dbReference type="SAM" id="MobiDB-lite"/>
    </source>
</evidence>
<evidence type="ECO:0000259" key="5">
    <source>
        <dbReference type="Pfam" id="PF07989"/>
    </source>
</evidence>
<feature type="compositionally biased region" description="Polar residues" evidence="4">
    <location>
        <begin position="405"/>
        <end position="427"/>
    </location>
</feature>
<evidence type="ECO:0000256" key="1">
    <source>
        <dbReference type="ARBA" id="ARBA00004496"/>
    </source>
</evidence>
<feature type="region of interest" description="Disordered" evidence="4">
    <location>
        <begin position="687"/>
        <end position="742"/>
    </location>
</feature>
<sequence length="926" mass="100960">MERPPSRSSYGRTASRSSTSTTNTRVTMHSTNSSTSHPPQSPQLSHSQHSQHSHRFYHAACQRPASTTPRTSARLTPRLTRESSSESTRQPVVSSFLQERLQKERQAEIEKASSWSRANTEANSSGEFGQVSHGSPAKRRESDVHRPQSAAGSEASKKKGLGVKDMEQVISSLHKQNFDLKLELYHRRERQTALEDQVEILESQKRRVDEINDNLVQEMEKRDKAIEEAVAMIVTLEARLEQFAQERAMVQQIEAEGQYMATAYNPCYEDPAPKSKSPEPVRQGDGAKAITRMPSFLSERSENTENLRNVYLGARGSVLSLPQVPEGEGNFENGPGPVLGSPSLSVLSESSFVSVYGKKGHDTSVPQDVEEPLSLDGVDGLSAKAVANSIHRPKTSLAKSPMPPSNRSGRSNSLTNSKRTQFDSINNVIIDRGSPLQQIERDYSQKRGEERPQSRDKDGASLFNGRAAMSPNHRRTKEEKRESLRKVVTDAPGGVRLHDHTLPPTPDTISTSTLRRFQNSNDTLSKHPTMRRSRSGLSDASDDEKADAHSGTRLEQPSHVVKASAKIIELNNSAYLENRGRSIQRPRSADETTVSNRRGNDWDSDSDDTDVESLESSLDIWMRESAKPNRNGGRISPDLFSFPSGGAKGGWAMDAMFGPGNGYSGGGSTGADPQRVMDLFAVQQELFSSSIPPPPPNRRSSLNAQTAANSKAAFLSKPLVNAKVSKPGRRSRHQRRNSDDIQIRAEMQTPVQPLQPAPPVGEQKKNHYPPITGQQAVRNGLTKLFRRSIGAGSSNASPASAPAAASTSDPAPVEQTSVDNPNINGATGVPPWMTRTGVVDDDRDSATPPPIMRNPRHGRHVSVELSMADDSILSQESAAPGTPLTAAPAHDKGTPEYIVGSPRVASAGPRRKWLPGFGRAAGKNKS</sequence>
<evidence type="ECO:0000256" key="2">
    <source>
        <dbReference type="ARBA" id="ARBA00022490"/>
    </source>
</evidence>
<feature type="compositionally biased region" description="Low complexity" evidence="4">
    <location>
        <begin position="1"/>
        <end position="48"/>
    </location>
</feature>
<reference evidence="6" key="1">
    <citation type="submission" date="2022-10" db="EMBL/GenBank/DDBJ databases">
        <title>Tapping the CABI collections for fungal endophytes: first genome assemblies for Collariella, Neodidymelliopsis, Ascochyta clinopodiicola, Didymella pomorum, Didymosphaeria variabile, Neocosmospora piperis and Neocucurbitaria cava.</title>
        <authorList>
            <person name="Hill R."/>
        </authorList>
    </citation>
    <scope>NUCLEOTIDE SEQUENCE</scope>
    <source>
        <strain evidence="6">IMI 366586</strain>
    </source>
</reference>
<dbReference type="InterPro" id="IPR012943">
    <property type="entry name" value="Cnn_1N"/>
</dbReference>
<dbReference type="OrthoDB" id="10251744at2759"/>
<proteinExistence type="predicted"/>
<dbReference type="GO" id="GO:0005815">
    <property type="term" value="C:microtubule organizing center"/>
    <property type="evidence" value="ECO:0007669"/>
    <property type="project" value="InterPro"/>
</dbReference>